<keyword evidence="1" id="KW-1133">Transmembrane helix</keyword>
<evidence type="ECO:0000313" key="2">
    <source>
        <dbReference type="EMBL" id="GIG49271.1"/>
    </source>
</evidence>
<protein>
    <submittedName>
        <fullName evidence="2">Uncharacterized protein</fullName>
    </submittedName>
</protein>
<feature type="transmembrane region" description="Helical" evidence="1">
    <location>
        <begin position="88"/>
        <end position="107"/>
    </location>
</feature>
<feature type="transmembrane region" description="Helical" evidence="1">
    <location>
        <begin position="162"/>
        <end position="186"/>
    </location>
</feature>
<organism evidence="2 3">
    <name type="scientific">Dactylosporangium siamense</name>
    <dbReference type="NCBI Taxonomy" id="685454"/>
    <lineage>
        <taxon>Bacteria</taxon>
        <taxon>Bacillati</taxon>
        <taxon>Actinomycetota</taxon>
        <taxon>Actinomycetes</taxon>
        <taxon>Micromonosporales</taxon>
        <taxon>Micromonosporaceae</taxon>
        <taxon>Dactylosporangium</taxon>
    </lineage>
</organism>
<dbReference type="EMBL" id="BONQ01000115">
    <property type="protein sequence ID" value="GIG49271.1"/>
    <property type="molecule type" value="Genomic_DNA"/>
</dbReference>
<dbReference type="RefSeq" id="WP_203850962.1">
    <property type="nucleotide sequence ID" value="NZ_BAAAVW010000001.1"/>
</dbReference>
<proteinExistence type="predicted"/>
<keyword evidence="3" id="KW-1185">Reference proteome</keyword>
<dbReference type="NCBIfam" id="NF038403">
    <property type="entry name" value="perm_prefix_1"/>
    <property type="match status" value="1"/>
</dbReference>
<dbReference type="AlphaFoldDB" id="A0A919UEP3"/>
<feature type="transmembrane region" description="Helical" evidence="1">
    <location>
        <begin position="198"/>
        <end position="220"/>
    </location>
</feature>
<comment type="caution">
    <text evidence="2">The sequence shown here is derived from an EMBL/GenBank/DDBJ whole genome shotgun (WGS) entry which is preliminary data.</text>
</comment>
<evidence type="ECO:0000313" key="3">
    <source>
        <dbReference type="Proteomes" id="UP000660611"/>
    </source>
</evidence>
<keyword evidence="1" id="KW-0812">Transmembrane</keyword>
<name>A0A919UEP3_9ACTN</name>
<keyword evidence="1" id="KW-0472">Membrane</keyword>
<dbReference type="Proteomes" id="UP000660611">
    <property type="component" value="Unassembled WGS sequence"/>
</dbReference>
<evidence type="ECO:0000256" key="1">
    <source>
        <dbReference type="SAM" id="Phobius"/>
    </source>
</evidence>
<gene>
    <name evidence="2" type="ORF">Dsi01nite_073120</name>
</gene>
<sequence length="233" mass="25323">MDGVSHGSGPIDVYVDGLAAALRGPRRHRHEMVTEARDSLLDAAEAYADAGQDPLDAQRRAVAEFGTHRQVVPGYQAELATLQGRRTAMWIAFVLPVMTLLEPLMWWDTSWSTDERASHVYWVLVDHFQYTSFLAAGAAGLAIVGFGWGSRFLRDGLQYARLVGQATVVFLGMHAVLGASVFVLSLRQWPAAATWPPVLIGFAVNAAAFGYAGLLAVRCVSVAREPRLRAVAC</sequence>
<accession>A0A919UEP3</accession>
<dbReference type="InterPro" id="IPR047928">
    <property type="entry name" value="Perm_prefix_1"/>
</dbReference>
<feature type="transmembrane region" description="Helical" evidence="1">
    <location>
        <begin position="127"/>
        <end position="150"/>
    </location>
</feature>
<reference evidence="2" key="1">
    <citation type="submission" date="2021-01" db="EMBL/GenBank/DDBJ databases">
        <title>Whole genome shotgun sequence of Dactylosporangium siamense NBRC 106093.</title>
        <authorList>
            <person name="Komaki H."/>
            <person name="Tamura T."/>
        </authorList>
    </citation>
    <scope>NUCLEOTIDE SEQUENCE</scope>
    <source>
        <strain evidence="2">NBRC 106093</strain>
    </source>
</reference>